<dbReference type="RefSeq" id="WP_201082396.1">
    <property type="nucleotide sequence ID" value="NZ_CP067421.1"/>
</dbReference>
<protein>
    <submittedName>
        <fullName evidence="1">Uncharacterized protein</fullName>
    </submittedName>
</protein>
<gene>
    <name evidence="1" type="ORF">IGS68_28170</name>
</gene>
<keyword evidence="1" id="KW-0614">Plasmid</keyword>
<proteinExistence type="predicted"/>
<accession>A0ABX7BF77</accession>
<dbReference type="Proteomes" id="UP000595197">
    <property type="component" value="Plasmid pTT6-1"/>
</dbReference>
<name>A0ABX7BF77_9PROT</name>
<evidence type="ECO:0000313" key="2">
    <source>
        <dbReference type="Proteomes" id="UP000595197"/>
    </source>
</evidence>
<keyword evidence="2" id="KW-1185">Reference proteome</keyword>
<reference evidence="1" key="1">
    <citation type="submission" date="2021-02" db="EMBL/GenBank/DDBJ databases">
        <title>Skermanella TT6 skin isolate.</title>
        <authorList>
            <person name="Lee K."/>
            <person name="Ganzorig M."/>
        </authorList>
    </citation>
    <scope>NUCLEOTIDE SEQUENCE</scope>
    <source>
        <strain evidence="1">TT6</strain>
    </source>
</reference>
<sequence length="108" mass="12146">MRDILEVVFSTTDDLIRIHSHGTGCSAAWDTASTSGRLYSERDDGTFVAVRPDEWTWLHGIRPLVSEWLAAVEAAEGAWTARAATRIRRYDDRSDGLIDLVVRSQGRR</sequence>
<dbReference type="EMBL" id="CP067421">
    <property type="protein sequence ID" value="QQP93043.1"/>
    <property type="molecule type" value="Genomic_DNA"/>
</dbReference>
<geneLocation type="plasmid" evidence="1 2">
    <name>pTT6-1</name>
</geneLocation>
<organism evidence="1 2">
    <name type="scientific">Skermanella cutis</name>
    <dbReference type="NCBI Taxonomy" id="2775420"/>
    <lineage>
        <taxon>Bacteria</taxon>
        <taxon>Pseudomonadati</taxon>
        <taxon>Pseudomonadota</taxon>
        <taxon>Alphaproteobacteria</taxon>
        <taxon>Rhodospirillales</taxon>
        <taxon>Azospirillaceae</taxon>
        <taxon>Skermanella</taxon>
    </lineage>
</organism>
<evidence type="ECO:0000313" key="1">
    <source>
        <dbReference type="EMBL" id="QQP93043.1"/>
    </source>
</evidence>